<sequence>MNSLKNNSSIHHHESASRRKFTPIQQKKGGHEHGVRQLNGHINGTRTDMKTNKKNNKISDGKDTTSILTKRRRFGRENCDDIHFVENNNKLPKKEIKEEIKNVVETPPPTNSKKDQNNFPKFFHHFQHLQNIWTKILLLQLQDILLLFEKIHNNRINLFILLIKIKWNLGLNENFILLKMVSGIPTEIYCTDFIRKIKHQGENSHHHKLDDLHHNNNSNTLLRITDKWREEWSTNGVQMPLGYRQEKYQFENTNILLDDVEDEVGTDKKSGDKNPFTLPKKMIATYPSKYVKEFSKDYQLFQRSNNEQVQLDYKPLRLMRLDYEKSRNLCYMITRREKLKKTALELFHEQFNMAASNIFCKNSVVPISKRQMDKLLDEMKNSVEFAPSTSTSQE</sequence>
<feature type="compositionally biased region" description="Basic and acidic residues" evidence="1">
    <location>
        <begin position="47"/>
        <end position="62"/>
    </location>
</feature>
<protein>
    <submittedName>
        <fullName evidence="2">Uncharacterized protein</fullName>
    </submittedName>
</protein>
<gene>
    <name evidence="2" type="ORF">MENT_LOCUS6630</name>
</gene>
<proteinExistence type="predicted"/>
<evidence type="ECO:0000256" key="1">
    <source>
        <dbReference type="SAM" id="MobiDB-lite"/>
    </source>
</evidence>
<reference evidence="2 3" key="1">
    <citation type="submission" date="2020-08" db="EMBL/GenBank/DDBJ databases">
        <authorList>
            <person name="Koutsovoulos G."/>
            <person name="Danchin GJ E."/>
        </authorList>
    </citation>
    <scope>NUCLEOTIDE SEQUENCE [LARGE SCALE GENOMIC DNA]</scope>
</reference>
<evidence type="ECO:0000313" key="3">
    <source>
        <dbReference type="Proteomes" id="UP000580250"/>
    </source>
</evidence>
<organism evidence="2 3">
    <name type="scientific">Meloidogyne enterolobii</name>
    <name type="common">Root-knot nematode worm</name>
    <name type="synonym">Meloidogyne mayaguensis</name>
    <dbReference type="NCBI Taxonomy" id="390850"/>
    <lineage>
        <taxon>Eukaryota</taxon>
        <taxon>Metazoa</taxon>
        <taxon>Ecdysozoa</taxon>
        <taxon>Nematoda</taxon>
        <taxon>Chromadorea</taxon>
        <taxon>Rhabditida</taxon>
        <taxon>Tylenchina</taxon>
        <taxon>Tylenchomorpha</taxon>
        <taxon>Tylenchoidea</taxon>
        <taxon>Meloidogynidae</taxon>
        <taxon>Meloidogyninae</taxon>
        <taxon>Meloidogyne</taxon>
    </lineage>
</organism>
<dbReference type="EMBL" id="CAJEWN010000026">
    <property type="protein sequence ID" value="CAD2140810.1"/>
    <property type="molecule type" value="Genomic_DNA"/>
</dbReference>
<dbReference type="OrthoDB" id="20839at2759"/>
<dbReference type="Proteomes" id="UP000580250">
    <property type="component" value="Unassembled WGS sequence"/>
</dbReference>
<name>A0A6V7U088_MELEN</name>
<dbReference type="AlphaFoldDB" id="A0A6V7U088"/>
<comment type="caution">
    <text evidence="2">The sequence shown here is derived from an EMBL/GenBank/DDBJ whole genome shotgun (WGS) entry which is preliminary data.</text>
</comment>
<evidence type="ECO:0000313" key="2">
    <source>
        <dbReference type="EMBL" id="CAD2140810.1"/>
    </source>
</evidence>
<feature type="region of interest" description="Disordered" evidence="1">
    <location>
        <begin position="1"/>
        <end position="62"/>
    </location>
</feature>
<accession>A0A6V7U088</accession>